<evidence type="ECO:0000256" key="2">
    <source>
        <dbReference type="ARBA" id="ARBA00022801"/>
    </source>
</evidence>
<dbReference type="OrthoDB" id="1920326at2759"/>
<gene>
    <name evidence="4" type="ORF">EJB05_17058</name>
</gene>
<dbReference type="PANTHER" id="PTHR13620:SF43">
    <property type="entry name" value="WERNER SYNDROME ATP-DEPENDENT HELICASE"/>
    <property type="match status" value="1"/>
</dbReference>
<dbReference type="FunFam" id="3.30.420.10:FF:000054">
    <property type="entry name" value="Werner Syndrome-like exonuclease"/>
    <property type="match status" value="1"/>
</dbReference>
<dbReference type="Gene3D" id="3.30.420.10">
    <property type="entry name" value="Ribonuclease H-like superfamily/Ribonuclease H"/>
    <property type="match status" value="1"/>
</dbReference>
<dbReference type="GO" id="GO:0003676">
    <property type="term" value="F:nucleic acid binding"/>
    <property type="evidence" value="ECO:0007669"/>
    <property type="project" value="InterPro"/>
</dbReference>
<dbReference type="AlphaFoldDB" id="A0A5J9VI29"/>
<dbReference type="GO" id="GO:0006139">
    <property type="term" value="P:nucleobase-containing compound metabolic process"/>
    <property type="evidence" value="ECO:0007669"/>
    <property type="project" value="InterPro"/>
</dbReference>
<feature type="non-terminal residue" evidence="4">
    <location>
        <position position="1"/>
    </location>
</feature>
<dbReference type="GO" id="GO:0005634">
    <property type="term" value="C:nucleus"/>
    <property type="evidence" value="ECO:0007669"/>
    <property type="project" value="TreeGrafter"/>
</dbReference>
<dbReference type="InterPro" id="IPR051132">
    <property type="entry name" value="3-5_Exonuclease_domain"/>
</dbReference>
<keyword evidence="2" id="KW-0378">Hydrolase</keyword>
<dbReference type="Pfam" id="PF01612">
    <property type="entry name" value="DNA_pol_A_exo1"/>
    <property type="match status" value="1"/>
</dbReference>
<keyword evidence="5" id="KW-1185">Reference proteome</keyword>
<dbReference type="InterPro" id="IPR002562">
    <property type="entry name" value="3'-5'_exonuclease_dom"/>
</dbReference>
<comment type="caution">
    <text evidence="4">The sequence shown here is derived from an EMBL/GenBank/DDBJ whole genome shotgun (WGS) entry which is preliminary data.</text>
</comment>
<accession>A0A5J9VI29</accession>
<sequence>MAVEIVGYYDNGPYIVSFEDHEIETTLTASGAVAAAWVRETYRLHRGGLVVGLDVEWRPARVPGPVAVLQLCADHRCLVFQILRADYVPYELSRFLADARFTFVGVGVMDDAAKLWAGYGLQVGSVADLRGLAADAMGRPELRRAGLLALVWEVMGVQMEKPLHVRCSAWDAPQLTFDQFKYACADAFASYEVGRILYYGNDY</sequence>
<dbReference type="SUPFAM" id="SSF53098">
    <property type="entry name" value="Ribonuclease H-like"/>
    <property type="match status" value="1"/>
</dbReference>
<dbReference type="InterPro" id="IPR036397">
    <property type="entry name" value="RNaseH_sf"/>
</dbReference>
<feature type="domain" description="3'-5' exonuclease" evidence="3">
    <location>
        <begin position="45"/>
        <end position="193"/>
    </location>
</feature>
<evidence type="ECO:0000259" key="3">
    <source>
        <dbReference type="Pfam" id="PF01612"/>
    </source>
</evidence>
<dbReference type="EMBL" id="RWGY01000009">
    <property type="protein sequence ID" value="TVU35181.1"/>
    <property type="molecule type" value="Genomic_DNA"/>
</dbReference>
<proteinExistence type="predicted"/>
<evidence type="ECO:0000313" key="4">
    <source>
        <dbReference type="EMBL" id="TVU35181.1"/>
    </source>
</evidence>
<evidence type="ECO:0000256" key="1">
    <source>
        <dbReference type="ARBA" id="ARBA00022722"/>
    </source>
</evidence>
<name>A0A5J9VI29_9POAL</name>
<reference evidence="4 5" key="1">
    <citation type="journal article" date="2019" name="Sci. Rep.">
        <title>A high-quality genome of Eragrostis curvula grass provides insights into Poaceae evolution and supports new strategies to enhance forage quality.</title>
        <authorList>
            <person name="Carballo J."/>
            <person name="Santos B.A.C.M."/>
            <person name="Zappacosta D."/>
            <person name="Garbus I."/>
            <person name="Selva J.P."/>
            <person name="Gallo C.A."/>
            <person name="Diaz A."/>
            <person name="Albertini E."/>
            <person name="Caccamo M."/>
            <person name="Echenique V."/>
        </authorList>
    </citation>
    <scope>NUCLEOTIDE SEQUENCE [LARGE SCALE GENOMIC DNA]</scope>
    <source>
        <strain evidence="5">cv. Victoria</strain>
        <tissue evidence="4">Leaf</tissue>
    </source>
</reference>
<evidence type="ECO:0000313" key="5">
    <source>
        <dbReference type="Proteomes" id="UP000324897"/>
    </source>
</evidence>
<dbReference type="InterPro" id="IPR012337">
    <property type="entry name" value="RNaseH-like_sf"/>
</dbReference>
<dbReference type="CDD" id="cd06141">
    <property type="entry name" value="WRN_exo"/>
    <property type="match status" value="1"/>
</dbReference>
<dbReference type="Gramene" id="TVU35181">
    <property type="protein sequence ID" value="TVU35181"/>
    <property type="gene ID" value="EJB05_17058"/>
</dbReference>
<protein>
    <recommendedName>
        <fullName evidence="3">3'-5' exonuclease domain-containing protein</fullName>
    </recommendedName>
</protein>
<organism evidence="4 5">
    <name type="scientific">Eragrostis curvula</name>
    <name type="common">weeping love grass</name>
    <dbReference type="NCBI Taxonomy" id="38414"/>
    <lineage>
        <taxon>Eukaryota</taxon>
        <taxon>Viridiplantae</taxon>
        <taxon>Streptophyta</taxon>
        <taxon>Embryophyta</taxon>
        <taxon>Tracheophyta</taxon>
        <taxon>Spermatophyta</taxon>
        <taxon>Magnoliopsida</taxon>
        <taxon>Liliopsida</taxon>
        <taxon>Poales</taxon>
        <taxon>Poaceae</taxon>
        <taxon>PACMAD clade</taxon>
        <taxon>Chloridoideae</taxon>
        <taxon>Eragrostideae</taxon>
        <taxon>Eragrostidinae</taxon>
        <taxon>Eragrostis</taxon>
    </lineage>
</organism>
<dbReference type="GO" id="GO:0005737">
    <property type="term" value="C:cytoplasm"/>
    <property type="evidence" value="ECO:0007669"/>
    <property type="project" value="TreeGrafter"/>
</dbReference>
<dbReference type="PANTHER" id="PTHR13620">
    <property type="entry name" value="3-5 EXONUCLEASE"/>
    <property type="match status" value="1"/>
</dbReference>
<dbReference type="GO" id="GO:0008408">
    <property type="term" value="F:3'-5' exonuclease activity"/>
    <property type="evidence" value="ECO:0007669"/>
    <property type="project" value="InterPro"/>
</dbReference>
<dbReference type="Proteomes" id="UP000324897">
    <property type="component" value="Unassembled WGS sequence"/>
</dbReference>
<keyword evidence="1" id="KW-0540">Nuclease</keyword>